<dbReference type="InterPro" id="IPR011041">
    <property type="entry name" value="Quinoprot_gluc/sorb_DH_b-prop"/>
</dbReference>
<comment type="caution">
    <text evidence="7">The sequence shown here is derived from an EMBL/GenBank/DDBJ whole genome shotgun (WGS) entry which is preliminary data.</text>
</comment>
<sequence length="969" mass="107637" precursor="true">MQRLLFLWAWGLAAIAINANADRANADEPLRWQSSRIKGTPDPPLPYRLERIFADADLKGPTEMVRLPETNRWVVVQQNGTVVTFDKSDPSNLHTAMEGKTFGKPLSRSYGITFDPDFPRTPECYLAYTSLLKTADGTRVSRFRVTDTNLMTIDPASETVLATWNSEGHSGGSLHFGADGYLYVSVGDGQDPNPPDRLDTGQDLSDFEASILRIDVRGHSPEQPYRIPKDNPFVGVPGVRGEIWAFGLRNPWKMSFNPKDNSLWTGDVGWEMREMVYKIERGANYGWSQTEGSQVVKSDGYRSDIPITPPTVEHDHTEARSITGGYFWQSDRISALKDAYIYGDWMTGKIWALKYADGKVTWQAEIADSTLQIICFASDDDGEILTIGYDGTIHRLIPNLDESAAAAFPRRLSDTGLFTKTEDQTPAVGVIPYSINAHHWSDHTDSQQWIGIVSNEKISTFDKSDWQTGQVAGFFSFPHNTVLAKTVTYLADTSDPASQRRLETQVLHRNHDDWNAYNYIWNDDQTDAILQDNVAVTRELTIADPSQPSGHRTQTWLHASRDQCSLCHIWSASTVHGFKLDQLNRTYADESENQLDKLKRIGLLDEISADVGVCANPYDHLASIEDRARTYLDLNCAHCHRRGGGGTAPFELVRNVDLDQLNLVNAMPTQGTFNIPDARVVASGDPSRSVLLYRMAKAGRGHMPQFGPTLVDDAGIQIVHDWIASLDADVPAQPYDDTISQLIHSPVDDDTTDRINSLLQSVPSALALSVACADRDMPASLREQIAAKASKDTLPEVRDLFERFLPAHLRIVRLGDHVIENELLSIPGDIARGRDLYFNQSGITCKQCHRISDPGPAVGPDLNNIGGTRTPLEVLQSILDPSAKIEEKYRGYIALTTDGQVISGLKQSETKDAVYLIDAQGKSHELLQDEIEDLKPLEKSLMPDRLLADLTAQQAADLLAFLTSQKSPN</sequence>
<evidence type="ECO:0000259" key="6">
    <source>
        <dbReference type="PROSITE" id="PS51007"/>
    </source>
</evidence>
<evidence type="ECO:0000256" key="2">
    <source>
        <dbReference type="ARBA" id="ARBA00022723"/>
    </source>
</evidence>
<dbReference type="InterPro" id="IPR036909">
    <property type="entry name" value="Cyt_c-like_dom_sf"/>
</dbReference>
<dbReference type="EC" id="1.1.5.-" evidence="7"/>
<dbReference type="GO" id="GO:0009055">
    <property type="term" value="F:electron transfer activity"/>
    <property type="evidence" value="ECO:0007669"/>
    <property type="project" value="InterPro"/>
</dbReference>
<dbReference type="OrthoDB" id="9770043at2"/>
<dbReference type="InterPro" id="IPR013427">
    <property type="entry name" value="Haem-bd_dom_put"/>
</dbReference>
<dbReference type="GO" id="GO:0046872">
    <property type="term" value="F:metal ion binding"/>
    <property type="evidence" value="ECO:0007669"/>
    <property type="project" value="UniProtKB-KW"/>
</dbReference>
<keyword evidence="7" id="KW-0560">Oxidoreductase</keyword>
<organism evidence="7 8">
    <name type="scientific">Rubripirellula reticaptiva</name>
    <dbReference type="NCBI Taxonomy" id="2528013"/>
    <lineage>
        <taxon>Bacteria</taxon>
        <taxon>Pseudomonadati</taxon>
        <taxon>Planctomycetota</taxon>
        <taxon>Planctomycetia</taxon>
        <taxon>Pirellulales</taxon>
        <taxon>Pirellulaceae</taxon>
        <taxon>Rubripirellula</taxon>
    </lineage>
</organism>
<dbReference type="Pfam" id="PF13442">
    <property type="entry name" value="Cytochrome_CBB3"/>
    <property type="match status" value="1"/>
</dbReference>
<dbReference type="InterPro" id="IPR011042">
    <property type="entry name" value="6-blade_b-propeller_TolB-like"/>
</dbReference>
<dbReference type="PANTHER" id="PTHR19328">
    <property type="entry name" value="HEDGEHOG-INTERACTING PROTEIN"/>
    <property type="match status" value="1"/>
</dbReference>
<reference evidence="7 8" key="1">
    <citation type="submission" date="2019-02" db="EMBL/GenBank/DDBJ databases">
        <title>Deep-cultivation of Planctomycetes and their phenomic and genomic characterization uncovers novel biology.</title>
        <authorList>
            <person name="Wiegand S."/>
            <person name="Jogler M."/>
            <person name="Boedeker C."/>
            <person name="Pinto D."/>
            <person name="Vollmers J."/>
            <person name="Rivas-Marin E."/>
            <person name="Kohn T."/>
            <person name="Peeters S.H."/>
            <person name="Heuer A."/>
            <person name="Rast P."/>
            <person name="Oberbeckmann S."/>
            <person name="Bunk B."/>
            <person name="Jeske O."/>
            <person name="Meyerdierks A."/>
            <person name="Storesund J.E."/>
            <person name="Kallscheuer N."/>
            <person name="Luecker S."/>
            <person name="Lage O.M."/>
            <person name="Pohl T."/>
            <person name="Merkel B.J."/>
            <person name="Hornburger P."/>
            <person name="Mueller R.-W."/>
            <person name="Bruemmer F."/>
            <person name="Labrenz M."/>
            <person name="Spormann A.M."/>
            <person name="Op Den Camp H."/>
            <person name="Overmann J."/>
            <person name="Amann R."/>
            <person name="Jetten M.S.M."/>
            <person name="Mascher T."/>
            <person name="Medema M.H."/>
            <person name="Devos D.P."/>
            <person name="Kaster A.-K."/>
            <person name="Ovreas L."/>
            <person name="Rohde M."/>
            <person name="Galperin M.Y."/>
            <person name="Jogler C."/>
        </authorList>
    </citation>
    <scope>NUCLEOTIDE SEQUENCE [LARGE SCALE GENOMIC DNA]</scope>
    <source>
        <strain evidence="7 8">Poly59</strain>
    </source>
</reference>
<evidence type="ECO:0000256" key="5">
    <source>
        <dbReference type="SAM" id="SignalP"/>
    </source>
</evidence>
<gene>
    <name evidence="7" type="primary">yliI_2</name>
    <name evidence="7" type="ORF">Poly59_19290</name>
</gene>
<dbReference type="Gene3D" id="2.120.10.30">
    <property type="entry name" value="TolB, C-terminal domain"/>
    <property type="match status" value="1"/>
</dbReference>
<feature type="domain" description="Cytochrome c" evidence="6">
    <location>
        <begin position="828"/>
        <end position="966"/>
    </location>
</feature>
<evidence type="ECO:0000256" key="1">
    <source>
        <dbReference type="ARBA" id="ARBA00022617"/>
    </source>
</evidence>
<feature type="signal peptide" evidence="5">
    <location>
        <begin position="1"/>
        <end position="21"/>
    </location>
</feature>
<dbReference type="NCBIfam" id="TIGR02603">
    <property type="entry name" value="CxxCH_TIGR02603"/>
    <property type="match status" value="1"/>
</dbReference>
<dbReference type="GO" id="GO:0020037">
    <property type="term" value="F:heme binding"/>
    <property type="evidence" value="ECO:0007669"/>
    <property type="project" value="InterPro"/>
</dbReference>
<dbReference type="GO" id="GO:0016491">
    <property type="term" value="F:oxidoreductase activity"/>
    <property type="evidence" value="ECO:0007669"/>
    <property type="project" value="UniProtKB-KW"/>
</dbReference>
<dbReference type="PROSITE" id="PS51007">
    <property type="entry name" value="CYTC"/>
    <property type="match status" value="1"/>
</dbReference>
<evidence type="ECO:0000313" key="7">
    <source>
        <dbReference type="EMBL" id="TWU55629.1"/>
    </source>
</evidence>
<keyword evidence="1 4" id="KW-0349">Heme</keyword>
<dbReference type="InterPro" id="IPR012938">
    <property type="entry name" value="Glc/Sorbosone_DH"/>
</dbReference>
<evidence type="ECO:0000256" key="3">
    <source>
        <dbReference type="ARBA" id="ARBA00023004"/>
    </source>
</evidence>
<dbReference type="SUPFAM" id="SSF46626">
    <property type="entry name" value="Cytochrome c"/>
    <property type="match status" value="2"/>
</dbReference>
<dbReference type="Proteomes" id="UP000317977">
    <property type="component" value="Unassembled WGS sequence"/>
</dbReference>
<evidence type="ECO:0000313" key="8">
    <source>
        <dbReference type="Proteomes" id="UP000317977"/>
    </source>
</evidence>
<protein>
    <submittedName>
        <fullName evidence="7">Soluble aldose sugar dehydrogenase YliI</fullName>
        <ecNumber evidence="7">1.1.5.-</ecNumber>
    </submittedName>
</protein>
<dbReference type="PANTHER" id="PTHR19328:SF75">
    <property type="entry name" value="ALDOSE SUGAR DEHYDROGENASE YLII"/>
    <property type="match status" value="1"/>
</dbReference>
<dbReference type="AlphaFoldDB" id="A0A5C6F720"/>
<proteinExistence type="predicted"/>
<evidence type="ECO:0000256" key="4">
    <source>
        <dbReference type="PROSITE-ProRule" id="PRU00433"/>
    </source>
</evidence>
<keyword evidence="5" id="KW-0732">Signal</keyword>
<accession>A0A5C6F720</accession>
<keyword evidence="8" id="KW-1185">Reference proteome</keyword>
<feature type="chain" id="PRO_5022952193" evidence="5">
    <location>
        <begin position="22"/>
        <end position="969"/>
    </location>
</feature>
<dbReference type="RefSeq" id="WP_146533784.1">
    <property type="nucleotide sequence ID" value="NZ_SJPX01000002.1"/>
</dbReference>
<name>A0A5C6F720_9BACT</name>
<dbReference type="SUPFAM" id="SSF50952">
    <property type="entry name" value="Soluble quinoprotein glucose dehydrogenase"/>
    <property type="match status" value="1"/>
</dbReference>
<dbReference type="InterPro" id="IPR009056">
    <property type="entry name" value="Cyt_c-like_dom"/>
</dbReference>
<keyword evidence="2 4" id="KW-0479">Metal-binding</keyword>
<dbReference type="Pfam" id="PF07995">
    <property type="entry name" value="GSDH"/>
    <property type="match status" value="1"/>
</dbReference>
<dbReference type="EMBL" id="SJPX01000002">
    <property type="protein sequence ID" value="TWU55629.1"/>
    <property type="molecule type" value="Genomic_DNA"/>
</dbReference>
<keyword evidence="3 4" id="KW-0408">Iron</keyword>
<dbReference type="Gene3D" id="1.10.760.10">
    <property type="entry name" value="Cytochrome c-like domain"/>
    <property type="match status" value="1"/>
</dbReference>